<name>A0A2R6Y130_9BACL</name>
<dbReference type="Pfam" id="PF14398">
    <property type="entry name" value="ATPgrasp_YheCD"/>
    <property type="match status" value="1"/>
</dbReference>
<evidence type="ECO:0000313" key="1">
    <source>
        <dbReference type="EMBL" id="PTQ56342.1"/>
    </source>
</evidence>
<proteinExistence type="predicted"/>
<accession>A0A2R6Y130</accession>
<sequence>MVAHTYQPVIAILSDPPIRHTGEYYFSSYDDFYKSLCEHAQASGFHPYITTLKALVEAIRPLRPGPIHKMSHEVSGYAWSGERMLKRTFPLPDLIYNRLTRRLIEKSPSFLYLLRWASENHIIFLHTPYIHKWEMIQVLKASPASFYLPPTERYTEKALLNFLQRYPALFIKPALGSLGRAILYLRRAHGKQDKPRYTLQKSEHPETVYTFEDEPSLLSWLKKHAPRRQKIIQPDLALARFEGRPLDFRVHLVRIRPNQFRAVSTIARLGPPGHVVTNVARGGEIIPARLALERLKATYPDWPRDLHVKHLKEIARLIVESYVRAVDLPAMPLVELGVDLAVDERGSIYLLEINGKPSKTPESLVRTEPRPSTRALVRAFRSFYEARSAKED</sequence>
<evidence type="ECO:0000313" key="2">
    <source>
        <dbReference type="Proteomes" id="UP000244338"/>
    </source>
</evidence>
<reference evidence="2" key="1">
    <citation type="journal article" date="2018" name="Sci. Rep.">
        <title>Lignite coal burning seam in the remote Altai Mountains harbors a hydrogen-driven thermophilic microbial community.</title>
        <authorList>
            <person name="Kadnikov V.V."/>
            <person name="Mardanov A.V."/>
            <person name="Ivasenko D.A."/>
            <person name="Antsiferov D.V."/>
            <person name="Beletsky A.V."/>
            <person name="Karnachuk O.V."/>
            <person name="Ravin N.V."/>
        </authorList>
    </citation>
    <scope>NUCLEOTIDE SEQUENCE [LARGE SCALE GENOMIC DNA]</scope>
</reference>
<dbReference type="SUPFAM" id="SSF56059">
    <property type="entry name" value="Glutathione synthetase ATP-binding domain-like"/>
    <property type="match status" value="1"/>
</dbReference>
<protein>
    <recommendedName>
        <fullName evidence="3">ATP-grasp domain-containing protein</fullName>
    </recommendedName>
</protein>
<dbReference type="AlphaFoldDB" id="A0A2R6Y130"/>
<dbReference type="InterPro" id="IPR026838">
    <property type="entry name" value="YheC/D"/>
</dbReference>
<gene>
    <name evidence="1" type="ORF">BSOLF_0332</name>
</gene>
<comment type="caution">
    <text evidence="1">The sequence shown here is derived from an EMBL/GenBank/DDBJ whole genome shotgun (WGS) entry which is preliminary data.</text>
</comment>
<organism evidence="1 2">
    <name type="scientific">Candidatus Carbonibacillus altaicus</name>
    <dbReference type="NCBI Taxonomy" id="2163959"/>
    <lineage>
        <taxon>Bacteria</taxon>
        <taxon>Bacillati</taxon>
        <taxon>Bacillota</taxon>
        <taxon>Bacilli</taxon>
        <taxon>Bacillales</taxon>
        <taxon>Candidatus Carbonibacillus</taxon>
    </lineage>
</organism>
<dbReference type="EMBL" id="PEBX01000032">
    <property type="protein sequence ID" value="PTQ56342.1"/>
    <property type="molecule type" value="Genomic_DNA"/>
</dbReference>
<evidence type="ECO:0008006" key="3">
    <source>
        <dbReference type="Google" id="ProtNLM"/>
    </source>
</evidence>
<dbReference type="Gene3D" id="3.30.470.20">
    <property type="entry name" value="ATP-grasp fold, B domain"/>
    <property type="match status" value="1"/>
</dbReference>
<dbReference type="Proteomes" id="UP000244338">
    <property type="component" value="Unassembled WGS sequence"/>
</dbReference>